<keyword evidence="2" id="KW-0472">Membrane</keyword>
<evidence type="ECO:0000256" key="2">
    <source>
        <dbReference type="ARBA" id="ARBA00023136"/>
    </source>
</evidence>
<sequence length="830" mass="93490">MKASEDSTIVAIHPAYDNVSGVHRWLFGENFRKEWAMPVKLPVIRISQWNGGLQPVKQGGGMQSTSLRLKDANGKEWVLRSVEKIPDKLVPAGMLGTFAVDWVGDEFSAQHPYSALIVPPLAEAVGVPHTDPVIGVVADDPALGEYKKKFAGMVCLLEEREPVGHSESTFKTEEKLIKTYDNRLDGEVMLKARLLDLLIGDWDRHEDQWRFKDSVNGSQTMFIPVPRDRDQVLHVTQGLFPLLASVSWLDPVLGDFNGEIPRVKWSLYKTRFIKSFPDQQFSYAKWMHITDEFIKAESDSVLEAGLKRLPAATYIFRHAELLQKLKMRRDHLHEAMAEYYRFINRIADLRTTSKSENILITDASDGGLDVKIVKAPKSDQTDDLWNIHYDPKITHELRLYTSGGADQVKINAPISPIKLRIIDSTGINTIGIVATKRPIRIYAPMPGTKISGLTGRAITHFSNDTLNNRFVPTDLYNIWMPIVSAAINADDGFLLGLGFRYKGVDGFRKGAYSNIQSLMLSHSFETDAFRIQYQGEWIRSAGSADIVLKADLMGPDNKMNFFSRGNETRIDRSGDYHRYYRTRLDLYTLDPALRLHVGKGHTLMAGPSLQYYHFNTDINDNRFINTPNALRNSFDSTTYRHDKVHLGLKFDYTNNQRNNEILPSAGYLLTVNLSGFKGLNSSADSYGQLTPEFTYYQSLNASGTFVLSDRVGGGITVGKPAYYQSLYLGGQGNLLGYHKYRFAGQNAFYNNLQARFKLTDIASYIVRGQLGITSFYDVGRVWVKGESSDKWHQGTGGGIYFCPAGLTVIQALAGYSNEGWYPYISMNFRL</sequence>
<dbReference type="Pfam" id="PF01103">
    <property type="entry name" value="Omp85"/>
    <property type="match status" value="1"/>
</dbReference>
<proteinExistence type="predicted"/>
<dbReference type="Gene3D" id="2.40.160.50">
    <property type="entry name" value="membrane protein fhac: a member of the omp85/tpsb transporter family"/>
    <property type="match status" value="1"/>
</dbReference>
<evidence type="ECO:0000313" key="4">
    <source>
        <dbReference type="EMBL" id="GAA4318282.1"/>
    </source>
</evidence>
<evidence type="ECO:0000259" key="3">
    <source>
        <dbReference type="Pfam" id="PF01103"/>
    </source>
</evidence>
<evidence type="ECO:0000313" key="5">
    <source>
        <dbReference type="Proteomes" id="UP001500582"/>
    </source>
</evidence>
<dbReference type="Proteomes" id="UP001500582">
    <property type="component" value="Unassembled WGS sequence"/>
</dbReference>
<comment type="caution">
    <text evidence="4">The sequence shown here is derived from an EMBL/GenBank/DDBJ whole genome shotgun (WGS) entry which is preliminary data.</text>
</comment>
<reference evidence="5" key="1">
    <citation type="journal article" date="2019" name="Int. J. Syst. Evol. Microbiol.">
        <title>The Global Catalogue of Microorganisms (GCM) 10K type strain sequencing project: providing services to taxonomists for standard genome sequencing and annotation.</title>
        <authorList>
            <consortium name="The Broad Institute Genomics Platform"/>
            <consortium name="The Broad Institute Genome Sequencing Center for Infectious Disease"/>
            <person name="Wu L."/>
            <person name="Ma J."/>
        </authorList>
    </citation>
    <scope>NUCLEOTIDE SEQUENCE [LARGE SCALE GENOMIC DNA]</scope>
    <source>
        <strain evidence="5">JCM 17705</strain>
    </source>
</reference>
<feature type="domain" description="Bacterial surface antigen (D15)" evidence="3">
    <location>
        <begin position="573"/>
        <end position="794"/>
    </location>
</feature>
<name>A0ABP8G6J7_9SPHI</name>
<dbReference type="EMBL" id="BAABFT010000003">
    <property type="protein sequence ID" value="GAA4318282.1"/>
    <property type="molecule type" value="Genomic_DNA"/>
</dbReference>
<organism evidence="4 5">
    <name type="scientific">Mucilaginibacter gynuensis</name>
    <dbReference type="NCBI Taxonomy" id="1302236"/>
    <lineage>
        <taxon>Bacteria</taxon>
        <taxon>Pseudomonadati</taxon>
        <taxon>Bacteroidota</taxon>
        <taxon>Sphingobacteriia</taxon>
        <taxon>Sphingobacteriales</taxon>
        <taxon>Sphingobacteriaceae</taxon>
        <taxon>Mucilaginibacter</taxon>
    </lineage>
</organism>
<accession>A0ABP8G6J7</accession>
<comment type="subcellular location">
    <subcellularLocation>
        <location evidence="1">Membrane</location>
    </subcellularLocation>
</comment>
<protein>
    <recommendedName>
        <fullName evidence="3">Bacterial surface antigen (D15) domain-containing protein</fullName>
    </recommendedName>
</protein>
<keyword evidence="5" id="KW-1185">Reference proteome</keyword>
<evidence type="ECO:0000256" key="1">
    <source>
        <dbReference type="ARBA" id="ARBA00004370"/>
    </source>
</evidence>
<dbReference type="InterPro" id="IPR000184">
    <property type="entry name" value="Bac_surfAg_D15"/>
</dbReference>
<gene>
    <name evidence="4" type="ORF">GCM10023149_16300</name>
</gene>